<dbReference type="Gramene" id="C.cajan_32382.t">
    <property type="protein sequence ID" value="C.cajan_32382.t"/>
    <property type="gene ID" value="C.cajan_32382"/>
</dbReference>
<feature type="compositionally biased region" description="Basic and acidic residues" evidence="1">
    <location>
        <begin position="45"/>
        <end position="58"/>
    </location>
</feature>
<organism evidence="3 4">
    <name type="scientific">Cajanus cajan</name>
    <name type="common">Pigeon pea</name>
    <name type="synonym">Cajanus indicus</name>
    <dbReference type="NCBI Taxonomy" id="3821"/>
    <lineage>
        <taxon>Eukaryota</taxon>
        <taxon>Viridiplantae</taxon>
        <taxon>Streptophyta</taxon>
        <taxon>Embryophyta</taxon>
        <taxon>Tracheophyta</taxon>
        <taxon>Spermatophyta</taxon>
        <taxon>Magnoliopsida</taxon>
        <taxon>eudicotyledons</taxon>
        <taxon>Gunneridae</taxon>
        <taxon>Pentapetalae</taxon>
        <taxon>rosids</taxon>
        <taxon>fabids</taxon>
        <taxon>Fabales</taxon>
        <taxon>Fabaceae</taxon>
        <taxon>Papilionoideae</taxon>
        <taxon>50 kb inversion clade</taxon>
        <taxon>NPAAA clade</taxon>
        <taxon>indigoferoid/millettioid clade</taxon>
        <taxon>Phaseoleae</taxon>
        <taxon>Cajanus</taxon>
    </lineage>
</organism>
<accession>A0A151RRR3</accession>
<keyword evidence="2" id="KW-1133">Transmembrane helix</keyword>
<evidence type="ECO:0000313" key="3">
    <source>
        <dbReference type="EMBL" id="KYP45247.1"/>
    </source>
</evidence>
<feature type="non-terminal residue" evidence="3">
    <location>
        <position position="1"/>
    </location>
</feature>
<evidence type="ECO:0000256" key="2">
    <source>
        <dbReference type="SAM" id="Phobius"/>
    </source>
</evidence>
<evidence type="ECO:0000256" key="1">
    <source>
        <dbReference type="SAM" id="MobiDB-lite"/>
    </source>
</evidence>
<feature type="transmembrane region" description="Helical" evidence="2">
    <location>
        <begin position="71"/>
        <end position="89"/>
    </location>
</feature>
<dbReference type="STRING" id="3821.A0A151RRR3"/>
<evidence type="ECO:0000313" key="4">
    <source>
        <dbReference type="Proteomes" id="UP000075243"/>
    </source>
</evidence>
<sequence length="95" mass="10364">KKMVSLPQNSNLTFPPVDVVEVLNLGTNTHVQVDPTSSKVAASKKIKEQDETKQKKNVRENKDTLQTIKPAIIISGIVVALAGVAFAITNKLREK</sequence>
<keyword evidence="4" id="KW-1185">Reference proteome</keyword>
<dbReference type="Proteomes" id="UP000075243">
    <property type="component" value="Unassembled WGS sequence"/>
</dbReference>
<protein>
    <submittedName>
        <fullName evidence="3">Uncharacterized protein</fullName>
    </submittedName>
</protein>
<dbReference type="AlphaFoldDB" id="A0A151RRR3"/>
<gene>
    <name evidence="3" type="ORF">KK1_033200</name>
</gene>
<reference evidence="3" key="1">
    <citation type="journal article" date="2012" name="Nat. Biotechnol.">
        <title>Draft genome sequence of pigeonpea (Cajanus cajan), an orphan legume crop of resource-poor farmers.</title>
        <authorList>
            <person name="Varshney R.K."/>
            <person name="Chen W."/>
            <person name="Li Y."/>
            <person name="Bharti A.K."/>
            <person name="Saxena R.K."/>
            <person name="Schlueter J.A."/>
            <person name="Donoghue M.T."/>
            <person name="Azam S."/>
            <person name="Fan G."/>
            <person name="Whaley A.M."/>
            <person name="Farmer A.D."/>
            <person name="Sheridan J."/>
            <person name="Iwata A."/>
            <person name="Tuteja R."/>
            <person name="Penmetsa R.V."/>
            <person name="Wu W."/>
            <person name="Upadhyaya H.D."/>
            <person name="Yang S.P."/>
            <person name="Shah T."/>
            <person name="Saxena K.B."/>
            <person name="Michael T."/>
            <person name="McCombie W.R."/>
            <person name="Yang B."/>
            <person name="Zhang G."/>
            <person name="Yang H."/>
            <person name="Wang J."/>
            <person name="Spillane C."/>
            <person name="Cook D.R."/>
            <person name="May G.D."/>
            <person name="Xu X."/>
            <person name="Jackson S.A."/>
        </authorList>
    </citation>
    <scope>NUCLEOTIDE SEQUENCE [LARGE SCALE GENOMIC DNA]</scope>
</reference>
<dbReference type="OMA" id="AMNNDAA"/>
<keyword evidence="2" id="KW-0812">Transmembrane</keyword>
<dbReference type="EMBL" id="KQ483596">
    <property type="protein sequence ID" value="KYP45247.1"/>
    <property type="molecule type" value="Genomic_DNA"/>
</dbReference>
<dbReference type="PANTHER" id="PTHR37741:SF1">
    <property type="entry name" value="TRANSMEMBRANE PROTEIN"/>
    <property type="match status" value="1"/>
</dbReference>
<feature type="region of interest" description="Disordered" evidence="1">
    <location>
        <begin position="34"/>
        <end position="58"/>
    </location>
</feature>
<proteinExistence type="predicted"/>
<keyword evidence="2" id="KW-0472">Membrane</keyword>
<name>A0A151RRR3_CAJCA</name>
<dbReference type="PANTHER" id="PTHR37741">
    <property type="entry name" value="TRANSMEMBRANE PROTEIN"/>
    <property type="match status" value="1"/>
</dbReference>